<gene>
    <name evidence="5" type="ORF">KZJ38_26710</name>
</gene>
<dbReference type="PANTHER" id="PTHR47354">
    <property type="entry name" value="NADH OXIDOREDUCTASE HCR"/>
    <property type="match status" value="1"/>
</dbReference>
<feature type="domain" description="FAD-binding FR-type" evidence="4">
    <location>
        <begin position="104"/>
        <end position="205"/>
    </location>
</feature>
<sequence length="340" mass="37803">MNNQNHRITLAGTDQFFECANDDVLLRSALRNNIAFPYECNVGACGNCKFELIEGAVDARWPEAPGWTAKDRERRRHLGCQSTPRADCTIRIRPSQHYAPIHRPKRVTGTLTSRRPVTHDIWEFRFELADDMRFEPGQYALLTLPGVSGQRAYSMSNIVQGSHAKVLDFQVRRVPNGRGSNALFHTLATGDEVGIDGPYGMAYLRRDVKRDILCLAGGSGLAPMISIARGVAADPEMRGVRLNFLYGGRSPRDVCGRDMLEALENFGELLHFDAAVSDAGGEQWGGHTGFVHELAESMFGDRLRDMEIYFAGPPAMGQAIQKMLLAHGVSFGQVHFDQFY</sequence>
<dbReference type="CDD" id="cd00207">
    <property type="entry name" value="fer2"/>
    <property type="match status" value="1"/>
</dbReference>
<dbReference type="InterPro" id="IPR012675">
    <property type="entry name" value="Beta-grasp_dom_sf"/>
</dbReference>
<keyword evidence="2" id="KW-0479">Metal-binding</keyword>
<comment type="cofactor">
    <cofactor evidence="1">
        <name>FAD</name>
        <dbReference type="ChEBI" id="CHEBI:57692"/>
    </cofactor>
</comment>
<dbReference type="SUPFAM" id="SSF54292">
    <property type="entry name" value="2Fe-2S ferredoxin-like"/>
    <property type="match status" value="1"/>
</dbReference>
<dbReference type="InterPro" id="IPR036010">
    <property type="entry name" value="2Fe-2S_ferredoxin-like_sf"/>
</dbReference>
<dbReference type="InterPro" id="IPR017938">
    <property type="entry name" value="Riboflavin_synthase-like_b-brl"/>
</dbReference>
<dbReference type="Pfam" id="PF00175">
    <property type="entry name" value="NAD_binding_1"/>
    <property type="match status" value="1"/>
</dbReference>
<dbReference type="EMBL" id="CP080096">
    <property type="protein sequence ID" value="QYD73796.1"/>
    <property type="molecule type" value="Genomic_DNA"/>
</dbReference>
<dbReference type="PROSITE" id="PS51085">
    <property type="entry name" value="2FE2S_FER_2"/>
    <property type="match status" value="1"/>
</dbReference>
<dbReference type="PRINTS" id="PR00410">
    <property type="entry name" value="PHEHYDRXLASE"/>
</dbReference>
<dbReference type="PROSITE" id="PS00197">
    <property type="entry name" value="2FE2S_FER_1"/>
    <property type="match status" value="1"/>
</dbReference>
<dbReference type="Gene3D" id="3.10.20.30">
    <property type="match status" value="1"/>
</dbReference>
<protein>
    <submittedName>
        <fullName evidence="5">2Fe-2S iron-sulfur cluster binding domain-containing protein</fullName>
    </submittedName>
</protein>
<dbReference type="InterPro" id="IPR001041">
    <property type="entry name" value="2Fe-2S_ferredoxin-type"/>
</dbReference>
<evidence type="ECO:0000259" key="3">
    <source>
        <dbReference type="PROSITE" id="PS51085"/>
    </source>
</evidence>
<keyword evidence="2" id="KW-0408">Iron</keyword>
<evidence type="ECO:0000313" key="6">
    <source>
        <dbReference type="Proteomes" id="UP000826462"/>
    </source>
</evidence>
<dbReference type="InterPro" id="IPR039261">
    <property type="entry name" value="FNR_nucleotide-bd"/>
</dbReference>
<accession>A0ABX8UY33</accession>
<evidence type="ECO:0000256" key="1">
    <source>
        <dbReference type="ARBA" id="ARBA00001974"/>
    </source>
</evidence>
<dbReference type="Pfam" id="PF00111">
    <property type="entry name" value="Fer2"/>
    <property type="match status" value="1"/>
</dbReference>
<dbReference type="SUPFAM" id="SSF63380">
    <property type="entry name" value="Riboflavin synthase domain-like"/>
    <property type="match status" value="1"/>
</dbReference>
<dbReference type="InterPro" id="IPR006058">
    <property type="entry name" value="2Fe2S_fd_BS"/>
</dbReference>
<keyword evidence="6" id="KW-1185">Reference proteome</keyword>
<dbReference type="Proteomes" id="UP000826462">
    <property type="component" value="Chromosome 2"/>
</dbReference>
<dbReference type="SUPFAM" id="SSF52343">
    <property type="entry name" value="Ferredoxin reductase-like, C-terminal NADP-linked domain"/>
    <property type="match status" value="1"/>
</dbReference>
<proteinExistence type="predicted"/>
<dbReference type="InterPro" id="IPR008333">
    <property type="entry name" value="Cbr1-like_FAD-bd_dom"/>
</dbReference>
<dbReference type="InterPro" id="IPR001433">
    <property type="entry name" value="OxRdtase_FAD/NAD-bd"/>
</dbReference>
<evidence type="ECO:0000256" key="2">
    <source>
        <dbReference type="ARBA" id="ARBA00022714"/>
    </source>
</evidence>
<name>A0ABX8UY33_9BURK</name>
<keyword evidence="2" id="KW-0001">2Fe-2S</keyword>
<organism evidence="5 6">
    <name type="scientific">Paraburkholderia edwinii</name>
    <dbReference type="NCBI Taxonomy" id="2861782"/>
    <lineage>
        <taxon>Bacteria</taxon>
        <taxon>Pseudomonadati</taxon>
        <taxon>Pseudomonadota</taxon>
        <taxon>Betaproteobacteria</taxon>
        <taxon>Burkholderiales</taxon>
        <taxon>Burkholderiaceae</taxon>
        <taxon>Paraburkholderia</taxon>
    </lineage>
</organism>
<dbReference type="InterPro" id="IPR017927">
    <property type="entry name" value="FAD-bd_FR_type"/>
</dbReference>
<dbReference type="CDD" id="cd06190">
    <property type="entry name" value="T4MO_e_transfer_like"/>
    <property type="match status" value="1"/>
</dbReference>
<dbReference type="Pfam" id="PF00970">
    <property type="entry name" value="FAD_binding_6"/>
    <property type="match status" value="1"/>
</dbReference>
<feature type="domain" description="2Fe-2S ferredoxin-type" evidence="3">
    <location>
        <begin position="6"/>
        <end position="96"/>
    </location>
</feature>
<dbReference type="PANTHER" id="PTHR47354:SF5">
    <property type="entry name" value="PROTEIN RFBI"/>
    <property type="match status" value="1"/>
</dbReference>
<dbReference type="PROSITE" id="PS51384">
    <property type="entry name" value="FAD_FR"/>
    <property type="match status" value="1"/>
</dbReference>
<dbReference type="Gene3D" id="2.40.30.10">
    <property type="entry name" value="Translation factors"/>
    <property type="match status" value="1"/>
</dbReference>
<evidence type="ECO:0000313" key="5">
    <source>
        <dbReference type="EMBL" id="QYD73796.1"/>
    </source>
</evidence>
<evidence type="ECO:0000259" key="4">
    <source>
        <dbReference type="PROSITE" id="PS51384"/>
    </source>
</evidence>
<dbReference type="InterPro" id="IPR050415">
    <property type="entry name" value="MRET"/>
</dbReference>
<dbReference type="Gene3D" id="3.40.50.80">
    <property type="entry name" value="Nucleotide-binding domain of ferredoxin-NADP reductase (FNR) module"/>
    <property type="match status" value="1"/>
</dbReference>
<reference evidence="5 6" key="1">
    <citation type="submission" date="2021-07" db="EMBL/GenBank/DDBJ databases">
        <title>Paraburkholderia edwinii protects Aspergillus sp. from phenazines by acting as a toxin sponge.</title>
        <authorList>
            <person name="Dahlstrom K.M."/>
            <person name="Newman D.K."/>
        </authorList>
    </citation>
    <scope>NUCLEOTIDE SEQUENCE [LARGE SCALE GENOMIC DNA]</scope>
    <source>
        <strain evidence="5 6">Pe01</strain>
    </source>
</reference>
<keyword evidence="2" id="KW-0411">Iron-sulfur</keyword>